<protein>
    <submittedName>
        <fullName evidence="1">Uncharacterized protein</fullName>
    </submittedName>
</protein>
<dbReference type="AlphaFoldDB" id="A0A2T2N2C1"/>
<proteinExistence type="predicted"/>
<keyword evidence="2" id="KW-1185">Reference proteome</keyword>
<accession>A0A2T2N2C1</accession>
<dbReference type="EMBL" id="KZ678163">
    <property type="protein sequence ID" value="PSN59178.1"/>
    <property type="molecule type" value="Genomic_DNA"/>
</dbReference>
<dbReference type="Proteomes" id="UP000240883">
    <property type="component" value="Unassembled WGS sequence"/>
</dbReference>
<reference evidence="1 2" key="1">
    <citation type="journal article" date="2018" name="Front. Microbiol.">
        <title>Genome-Wide Analysis of Corynespora cassiicola Leaf Fall Disease Putative Effectors.</title>
        <authorList>
            <person name="Lopez D."/>
            <person name="Ribeiro S."/>
            <person name="Label P."/>
            <person name="Fumanal B."/>
            <person name="Venisse J.S."/>
            <person name="Kohler A."/>
            <person name="de Oliveira R.R."/>
            <person name="Labutti K."/>
            <person name="Lipzen A."/>
            <person name="Lail K."/>
            <person name="Bauer D."/>
            <person name="Ohm R.A."/>
            <person name="Barry K.W."/>
            <person name="Spatafora J."/>
            <person name="Grigoriev I.V."/>
            <person name="Martin F.M."/>
            <person name="Pujade-Renaud V."/>
        </authorList>
    </citation>
    <scope>NUCLEOTIDE SEQUENCE [LARGE SCALE GENOMIC DNA]</scope>
    <source>
        <strain evidence="1 2">Philippines</strain>
    </source>
</reference>
<gene>
    <name evidence="1" type="ORF">BS50DRAFT_580193</name>
</gene>
<sequence length="160" mass="18293">MQTRVRTLADLWTPRFLWRPRDVDEETNHVTSYPFCKDRSLTRGSQTRVHNVIRQCLGQEPGSSAEHPLHGMLNEALTRTTELHGGNVYVSILSPPKDDVEKKSEETTRNHLLRFEHTRYCPILLDPLGVGAYTSEAIDAAADYLVLWLMDQQRGNAKHV</sequence>
<name>A0A2T2N2C1_CORCC</name>
<evidence type="ECO:0000313" key="2">
    <source>
        <dbReference type="Proteomes" id="UP000240883"/>
    </source>
</evidence>
<organism evidence="1 2">
    <name type="scientific">Corynespora cassiicola Philippines</name>
    <dbReference type="NCBI Taxonomy" id="1448308"/>
    <lineage>
        <taxon>Eukaryota</taxon>
        <taxon>Fungi</taxon>
        <taxon>Dikarya</taxon>
        <taxon>Ascomycota</taxon>
        <taxon>Pezizomycotina</taxon>
        <taxon>Dothideomycetes</taxon>
        <taxon>Pleosporomycetidae</taxon>
        <taxon>Pleosporales</taxon>
        <taxon>Corynesporascaceae</taxon>
        <taxon>Corynespora</taxon>
    </lineage>
</organism>
<evidence type="ECO:0000313" key="1">
    <source>
        <dbReference type="EMBL" id="PSN59178.1"/>
    </source>
</evidence>